<dbReference type="SUPFAM" id="SSF54637">
    <property type="entry name" value="Thioesterase/thiol ester dehydrase-isomerase"/>
    <property type="match status" value="1"/>
</dbReference>
<gene>
    <name evidence="1" type="ORF">QFZ22_009000</name>
</gene>
<accession>A0AAW8FVH8</accession>
<reference evidence="1" key="1">
    <citation type="submission" date="2023-07" db="EMBL/GenBank/DDBJ databases">
        <title>Comparative genomics of wheat-associated soil bacteria to identify genetic determinants of phenazine resistance.</title>
        <authorList>
            <person name="Mouncey N."/>
        </authorList>
    </citation>
    <scope>NUCLEOTIDE SEQUENCE</scope>
    <source>
        <strain evidence="1">V4I22</strain>
    </source>
</reference>
<dbReference type="Proteomes" id="UP001234216">
    <property type="component" value="Unassembled WGS sequence"/>
</dbReference>
<name>A0AAW8FVH8_9ACTN</name>
<dbReference type="InterPro" id="IPR000629">
    <property type="entry name" value="RNA-helicase_DEAD-box_CS"/>
</dbReference>
<protein>
    <submittedName>
        <fullName evidence="1">Uncharacterized protein (TIGR00369 family)</fullName>
    </submittedName>
</protein>
<dbReference type="EMBL" id="JAUSZV010000005">
    <property type="protein sequence ID" value="MDQ0913015.1"/>
    <property type="molecule type" value="Genomic_DNA"/>
</dbReference>
<dbReference type="InterPro" id="IPR029069">
    <property type="entry name" value="HotDog_dom_sf"/>
</dbReference>
<evidence type="ECO:0000313" key="1">
    <source>
        <dbReference type="EMBL" id="MDQ0913015.1"/>
    </source>
</evidence>
<evidence type="ECO:0000313" key="2">
    <source>
        <dbReference type="Proteomes" id="UP001234216"/>
    </source>
</evidence>
<proteinExistence type="predicted"/>
<organism evidence="1 2">
    <name type="scientific">Streptomyces canus</name>
    <dbReference type="NCBI Taxonomy" id="58343"/>
    <lineage>
        <taxon>Bacteria</taxon>
        <taxon>Bacillati</taxon>
        <taxon>Actinomycetota</taxon>
        <taxon>Actinomycetes</taxon>
        <taxon>Kitasatosporales</taxon>
        <taxon>Streptomycetaceae</taxon>
        <taxon>Streptomyces</taxon>
        <taxon>Streptomyces aurantiacus group</taxon>
    </lineage>
</organism>
<dbReference type="Gene3D" id="3.10.129.10">
    <property type="entry name" value="Hotdog Thioesterase"/>
    <property type="match status" value="1"/>
</dbReference>
<dbReference type="PROSITE" id="PS00039">
    <property type="entry name" value="DEAD_ATP_HELICASE"/>
    <property type="match status" value="1"/>
</dbReference>
<dbReference type="AlphaFoldDB" id="A0AAW8FVH8"/>
<comment type="caution">
    <text evidence="1">The sequence shown here is derived from an EMBL/GenBank/DDBJ whole genome shotgun (WGS) entry which is preliminary data.</text>
</comment>
<sequence length="57" mass="6206">MKFLRRITVDTGKVRAIGTVVDRGRQTALAQAHLVDEADRLLAHATSSCMLFPLSAP</sequence>